<reference evidence="11" key="1">
    <citation type="submission" date="2022-01" db="EMBL/GenBank/DDBJ databases">
        <authorList>
            <person name="King R."/>
        </authorList>
    </citation>
    <scope>NUCLEOTIDE SEQUENCE</scope>
</reference>
<keyword evidence="3" id="KW-0489">Methyltransferase</keyword>
<dbReference type="Pfam" id="PF05033">
    <property type="entry name" value="Pre-SET"/>
    <property type="match status" value="1"/>
</dbReference>
<dbReference type="Proteomes" id="UP001152799">
    <property type="component" value="Chromosome 8"/>
</dbReference>
<evidence type="ECO:0000256" key="7">
    <source>
        <dbReference type="ARBA" id="ARBA00022833"/>
    </source>
</evidence>
<dbReference type="GO" id="GO:0032259">
    <property type="term" value="P:methylation"/>
    <property type="evidence" value="ECO:0007669"/>
    <property type="project" value="UniProtKB-KW"/>
</dbReference>
<dbReference type="OrthoDB" id="308383at2759"/>
<accession>A0A9N9QRJ4</accession>
<evidence type="ECO:0000313" key="12">
    <source>
        <dbReference type="Proteomes" id="UP001152799"/>
    </source>
</evidence>
<proteinExistence type="predicted"/>
<keyword evidence="4" id="KW-0808">Transferase</keyword>
<evidence type="ECO:0000256" key="4">
    <source>
        <dbReference type="ARBA" id="ARBA00022679"/>
    </source>
</evidence>
<dbReference type="GO" id="GO:0005634">
    <property type="term" value="C:nucleus"/>
    <property type="evidence" value="ECO:0007669"/>
    <property type="project" value="InterPro"/>
</dbReference>
<feature type="domain" description="SET" evidence="8">
    <location>
        <begin position="108"/>
        <end position="232"/>
    </location>
</feature>
<keyword evidence="6" id="KW-0479">Metal-binding</keyword>
<gene>
    <name evidence="11" type="ORF">CEUTPL_LOCUS12539</name>
</gene>
<sequence length="268" mass="30646">MDCIDDYTHKSLNVMYFSKCIPTKEIQDTIKPSNVFCDCPGICNKESNCSCMRHSGTAYQFGDINDSETYVLSYKNKNRPTYECNDQCQCKNSFCGNKLVQCGPRKGLKVRVCDDERKGEGIFTERLINSGNFVCEYVGEIISEKEASTRFKINAKHKRMNYIFCIDEYFGENNIKTFIDPTVYGNIGRYINHSCDPNCIMVISRIQDNIPVLALFASKDIEIGQEICYDYGIADRSEVLKDDDVDRTKCLCRSSNCRGFLPCDTRII</sequence>
<dbReference type="PROSITE" id="PS50280">
    <property type="entry name" value="SET"/>
    <property type="match status" value="1"/>
</dbReference>
<evidence type="ECO:0000313" key="11">
    <source>
        <dbReference type="EMBL" id="CAG9772117.1"/>
    </source>
</evidence>
<keyword evidence="12" id="KW-1185">Reference proteome</keyword>
<dbReference type="PROSITE" id="PS50867">
    <property type="entry name" value="PRE_SET"/>
    <property type="match status" value="1"/>
</dbReference>
<dbReference type="GO" id="GO:0008170">
    <property type="term" value="F:N-methyltransferase activity"/>
    <property type="evidence" value="ECO:0007669"/>
    <property type="project" value="UniProtKB-ARBA"/>
</dbReference>
<evidence type="ECO:0000259" key="9">
    <source>
        <dbReference type="PROSITE" id="PS50867"/>
    </source>
</evidence>
<dbReference type="InterPro" id="IPR050973">
    <property type="entry name" value="H3K9_Histone-Lys_N-MTase"/>
</dbReference>
<keyword evidence="7" id="KW-0862">Zinc</keyword>
<dbReference type="InterPro" id="IPR003616">
    <property type="entry name" value="Post-SET_dom"/>
</dbReference>
<dbReference type="GO" id="GO:0005694">
    <property type="term" value="C:chromosome"/>
    <property type="evidence" value="ECO:0007669"/>
    <property type="project" value="UniProtKB-SubCell"/>
</dbReference>
<dbReference type="GO" id="GO:0008270">
    <property type="term" value="F:zinc ion binding"/>
    <property type="evidence" value="ECO:0007669"/>
    <property type="project" value="InterPro"/>
</dbReference>
<evidence type="ECO:0000259" key="8">
    <source>
        <dbReference type="PROSITE" id="PS50280"/>
    </source>
</evidence>
<organism evidence="11 12">
    <name type="scientific">Ceutorhynchus assimilis</name>
    <name type="common">cabbage seed weevil</name>
    <dbReference type="NCBI Taxonomy" id="467358"/>
    <lineage>
        <taxon>Eukaryota</taxon>
        <taxon>Metazoa</taxon>
        <taxon>Ecdysozoa</taxon>
        <taxon>Arthropoda</taxon>
        <taxon>Hexapoda</taxon>
        <taxon>Insecta</taxon>
        <taxon>Pterygota</taxon>
        <taxon>Neoptera</taxon>
        <taxon>Endopterygota</taxon>
        <taxon>Coleoptera</taxon>
        <taxon>Polyphaga</taxon>
        <taxon>Cucujiformia</taxon>
        <taxon>Curculionidae</taxon>
        <taxon>Ceutorhynchinae</taxon>
        <taxon>Ceutorhynchus</taxon>
    </lineage>
</organism>
<evidence type="ECO:0008006" key="13">
    <source>
        <dbReference type="Google" id="ProtNLM"/>
    </source>
</evidence>
<evidence type="ECO:0000256" key="6">
    <source>
        <dbReference type="ARBA" id="ARBA00022723"/>
    </source>
</evidence>
<dbReference type="PANTHER" id="PTHR46223">
    <property type="entry name" value="HISTONE-LYSINE N-METHYLTRANSFERASE SUV39H"/>
    <property type="match status" value="1"/>
</dbReference>
<evidence type="ECO:0000256" key="3">
    <source>
        <dbReference type="ARBA" id="ARBA00022603"/>
    </source>
</evidence>
<keyword evidence="5" id="KW-0949">S-adenosyl-L-methionine</keyword>
<dbReference type="InterPro" id="IPR046341">
    <property type="entry name" value="SET_dom_sf"/>
</dbReference>
<dbReference type="InterPro" id="IPR007728">
    <property type="entry name" value="Pre-SET_dom"/>
</dbReference>
<evidence type="ECO:0000256" key="2">
    <source>
        <dbReference type="ARBA" id="ARBA00022454"/>
    </source>
</evidence>
<dbReference type="Gene3D" id="2.170.270.10">
    <property type="entry name" value="SET domain"/>
    <property type="match status" value="1"/>
</dbReference>
<keyword evidence="2" id="KW-0158">Chromosome</keyword>
<evidence type="ECO:0000256" key="1">
    <source>
        <dbReference type="ARBA" id="ARBA00004286"/>
    </source>
</evidence>
<dbReference type="AlphaFoldDB" id="A0A9N9QRJ4"/>
<evidence type="ECO:0000256" key="5">
    <source>
        <dbReference type="ARBA" id="ARBA00022691"/>
    </source>
</evidence>
<dbReference type="PROSITE" id="PS50868">
    <property type="entry name" value="POST_SET"/>
    <property type="match status" value="1"/>
</dbReference>
<dbReference type="GO" id="GO:0008757">
    <property type="term" value="F:S-adenosylmethionine-dependent methyltransferase activity"/>
    <property type="evidence" value="ECO:0007669"/>
    <property type="project" value="UniProtKB-ARBA"/>
</dbReference>
<dbReference type="GO" id="GO:0042054">
    <property type="term" value="F:histone methyltransferase activity"/>
    <property type="evidence" value="ECO:0007669"/>
    <property type="project" value="InterPro"/>
</dbReference>
<dbReference type="InterPro" id="IPR001214">
    <property type="entry name" value="SET_dom"/>
</dbReference>
<dbReference type="EMBL" id="OU892284">
    <property type="protein sequence ID" value="CAG9772117.1"/>
    <property type="molecule type" value="Genomic_DNA"/>
</dbReference>
<dbReference type="Pfam" id="PF00856">
    <property type="entry name" value="SET"/>
    <property type="match status" value="1"/>
</dbReference>
<dbReference type="PANTHER" id="PTHR46223:SF3">
    <property type="entry name" value="HISTONE-LYSINE N-METHYLTRANSFERASE SET-23"/>
    <property type="match status" value="1"/>
</dbReference>
<comment type="subcellular location">
    <subcellularLocation>
        <location evidence="1">Chromosome</location>
    </subcellularLocation>
</comment>
<dbReference type="SMART" id="SM00317">
    <property type="entry name" value="SET"/>
    <property type="match status" value="1"/>
</dbReference>
<feature type="domain" description="Post-SET" evidence="10">
    <location>
        <begin position="246"/>
        <end position="262"/>
    </location>
</feature>
<protein>
    <recommendedName>
        <fullName evidence="13">Histone-lysine N-methyltransferase set-23</fullName>
    </recommendedName>
</protein>
<feature type="domain" description="Pre-SET" evidence="9">
    <location>
        <begin position="35"/>
        <end position="103"/>
    </location>
</feature>
<dbReference type="SUPFAM" id="SSF82199">
    <property type="entry name" value="SET domain"/>
    <property type="match status" value="1"/>
</dbReference>
<evidence type="ECO:0000259" key="10">
    <source>
        <dbReference type="PROSITE" id="PS50868"/>
    </source>
</evidence>
<name>A0A9N9QRJ4_9CUCU</name>